<keyword evidence="3" id="KW-1185">Reference proteome</keyword>
<comment type="caution">
    <text evidence="2">The sequence shown here is derived from an EMBL/GenBank/DDBJ whole genome shotgun (WGS) entry which is preliminary data.</text>
</comment>
<accession>A0A9W9MJS4</accession>
<dbReference type="Pfam" id="PF12511">
    <property type="entry name" value="DUF3716"/>
    <property type="match status" value="1"/>
</dbReference>
<name>A0A9W9MJS4_9EURO</name>
<evidence type="ECO:0000313" key="2">
    <source>
        <dbReference type="EMBL" id="KAJ5202619.1"/>
    </source>
</evidence>
<dbReference type="InterPro" id="IPR022190">
    <property type="entry name" value="DUF3716"/>
</dbReference>
<feature type="compositionally biased region" description="Acidic residues" evidence="1">
    <location>
        <begin position="194"/>
        <end position="225"/>
    </location>
</feature>
<reference evidence="2" key="2">
    <citation type="journal article" date="2023" name="IMA Fungus">
        <title>Comparative genomic study of the Penicillium genus elucidates a diverse pangenome and 15 lateral gene transfer events.</title>
        <authorList>
            <person name="Petersen C."/>
            <person name="Sorensen T."/>
            <person name="Nielsen M.R."/>
            <person name="Sondergaard T.E."/>
            <person name="Sorensen J.L."/>
            <person name="Fitzpatrick D.A."/>
            <person name="Frisvad J.C."/>
            <person name="Nielsen K.L."/>
        </authorList>
    </citation>
    <scope>NUCLEOTIDE SEQUENCE</scope>
    <source>
        <strain evidence="2">IBT 20477</strain>
    </source>
</reference>
<dbReference type="EMBL" id="JAPQKQ010000003">
    <property type="protein sequence ID" value="KAJ5202619.1"/>
    <property type="molecule type" value="Genomic_DNA"/>
</dbReference>
<evidence type="ECO:0000256" key="1">
    <source>
        <dbReference type="SAM" id="MobiDB-lite"/>
    </source>
</evidence>
<protein>
    <submittedName>
        <fullName evidence="2">Uncharacterized protein</fullName>
    </submittedName>
</protein>
<dbReference type="OrthoDB" id="4364792at2759"/>
<proteinExistence type="predicted"/>
<feature type="region of interest" description="Disordered" evidence="1">
    <location>
        <begin position="187"/>
        <end position="225"/>
    </location>
</feature>
<evidence type="ECO:0000313" key="3">
    <source>
        <dbReference type="Proteomes" id="UP001150942"/>
    </source>
</evidence>
<dbReference type="Proteomes" id="UP001150942">
    <property type="component" value="Unassembled WGS sequence"/>
</dbReference>
<sequence length="225" mass="25606">MKYGGSSRDLNRMRNMEPSREIILSEMTPLEFYYRIRNSQSLRAATAQIVGIKPLVSCGNCEKNARPFTECIMLPNLSNDCCANCLWKHVRNTCSIINGTLSNATGVVPRRNRSRPKVNLGKMVLQGKVTKLKREVRYFDETFKGIRTAMLDFLNGNPNKTQQFQINGGLISLKSNVDEVLEAMKRVSLKEDNAGDDEEDDEEDDKAEEEVEEVEEDEEDDEEDD</sequence>
<gene>
    <name evidence="2" type="ORF">N7449_004698</name>
</gene>
<reference evidence="2" key="1">
    <citation type="submission" date="2022-11" db="EMBL/GenBank/DDBJ databases">
        <authorList>
            <person name="Petersen C."/>
        </authorList>
    </citation>
    <scope>NUCLEOTIDE SEQUENCE</scope>
    <source>
        <strain evidence="2">IBT 20477</strain>
    </source>
</reference>
<organism evidence="2 3">
    <name type="scientific">Penicillium cf. viridicatum</name>
    <dbReference type="NCBI Taxonomy" id="2972119"/>
    <lineage>
        <taxon>Eukaryota</taxon>
        <taxon>Fungi</taxon>
        <taxon>Dikarya</taxon>
        <taxon>Ascomycota</taxon>
        <taxon>Pezizomycotina</taxon>
        <taxon>Eurotiomycetes</taxon>
        <taxon>Eurotiomycetidae</taxon>
        <taxon>Eurotiales</taxon>
        <taxon>Aspergillaceae</taxon>
        <taxon>Penicillium</taxon>
    </lineage>
</organism>
<dbReference type="AlphaFoldDB" id="A0A9W9MJS4"/>